<sequence length="83" mass="9244">MMYHWYFAKSTDVQANPSLMKNLLLLLALVCTCFFQACNEYSTNLSTKAILSDKQDIENAIKGLRSLADRIDDARSVIGAANP</sequence>
<evidence type="ECO:0000313" key="1">
    <source>
        <dbReference type="EMBL" id="RAW00618.1"/>
    </source>
</evidence>
<keyword evidence="2" id="KW-1185">Reference proteome</keyword>
<gene>
    <name evidence="1" type="ORF">DQQ10_13575</name>
</gene>
<accession>A0A364Y1L0</accession>
<comment type="caution">
    <text evidence="1">The sequence shown here is derived from an EMBL/GenBank/DDBJ whole genome shotgun (WGS) entry which is preliminary data.</text>
</comment>
<organism evidence="1 2">
    <name type="scientific">Pseudochryseolinea flava</name>
    <dbReference type="NCBI Taxonomy" id="2059302"/>
    <lineage>
        <taxon>Bacteria</taxon>
        <taxon>Pseudomonadati</taxon>
        <taxon>Bacteroidota</taxon>
        <taxon>Cytophagia</taxon>
        <taxon>Cytophagales</taxon>
        <taxon>Fulvivirgaceae</taxon>
        <taxon>Pseudochryseolinea</taxon>
    </lineage>
</organism>
<protein>
    <submittedName>
        <fullName evidence="1">Uncharacterized protein</fullName>
    </submittedName>
</protein>
<name>A0A364Y1L0_9BACT</name>
<dbReference type="AlphaFoldDB" id="A0A364Y1L0"/>
<reference evidence="1 2" key="1">
    <citation type="submission" date="2018-06" db="EMBL/GenBank/DDBJ databases">
        <title>Chryseolinea flavus sp. nov., a member of the phylum Bacteroidetes isolated from soil.</title>
        <authorList>
            <person name="Li Y."/>
            <person name="Wang J."/>
        </authorList>
    </citation>
    <scope>NUCLEOTIDE SEQUENCE [LARGE SCALE GENOMIC DNA]</scope>
    <source>
        <strain evidence="1 2">SDU1-6</strain>
    </source>
</reference>
<dbReference type="Proteomes" id="UP000251889">
    <property type="component" value="Unassembled WGS sequence"/>
</dbReference>
<dbReference type="EMBL" id="QMFY01000006">
    <property type="protein sequence ID" value="RAW00618.1"/>
    <property type="molecule type" value="Genomic_DNA"/>
</dbReference>
<evidence type="ECO:0000313" key="2">
    <source>
        <dbReference type="Proteomes" id="UP000251889"/>
    </source>
</evidence>
<proteinExistence type="predicted"/>